<keyword evidence="2" id="KW-0472">Membrane</keyword>
<evidence type="ECO:0008006" key="5">
    <source>
        <dbReference type="Google" id="ProtNLM"/>
    </source>
</evidence>
<name>A0A559M1X7_9HELO</name>
<sequence>MSKCTLRPRADICHLCDFVVFRQSLSRRPIRIQKSLNTVPTTFPSSRRAYSQTVQQPQGQPDVTSRKTTQLLDAVRKVALDEHTTKADLDKAFDEVKVTVNSLLGLDRILSEQEALQALEQCDILANTLLETVSLGRKYRAASTLLSLDDTGSKRGQSLKLPPATKNIQNDLSNLAFSIITHPPVFITPKILDLYIHIQAALKRPETFPQAFNLYANKPVPEEGSSPIRYLSQNPNKVANAIPQNVADLALQTAIEAKQLVVAMDIVEFSYATKAFRRAKFVRKGLLPATGVAIFPIAAYTLASQLALLQTTMETNMATNVAFAGILAYVGFTGTLGIVALTTANDQMDRVTWTLGLPLRQRWIREEERAAIDKIAGAWGFREVWRRGEEEGEEWDALREWIGMKGMVLDRTSLMEGME</sequence>
<protein>
    <recommendedName>
        <fullName evidence="5">Transmembrane protein</fullName>
    </recommendedName>
</protein>
<comment type="caution">
    <text evidence="3">The sequence shown here is derived from an EMBL/GenBank/DDBJ whole genome shotgun (WGS) entry which is preliminary data.</text>
</comment>
<keyword evidence="2" id="KW-0812">Transmembrane</keyword>
<evidence type="ECO:0000256" key="1">
    <source>
        <dbReference type="SAM" id="MobiDB-lite"/>
    </source>
</evidence>
<accession>A0A559M1X7</accession>
<evidence type="ECO:0000313" key="3">
    <source>
        <dbReference type="EMBL" id="TVY86952.1"/>
    </source>
</evidence>
<keyword evidence="4" id="KW-1185">Reference proteome</keyword>
<feature type="transmembrane region" description="Helical" evidence="2">
    <location>
        <begin position="286"/>
        <end position="309"/>
    </location>
</feature>
<dbReference type="AlphaFoldDB" id="A0A559M1X7"/>
<feature type="region of interest" description="Disordered" evidence="1">
    <location>
        <begin position="43"/>
        <end position="63"/>
    </location>
</feature>
<evidence type="ECO:0000256" key="2">
    <source>
        <dbReference type="SAM" id="Phobius"/>
    </source>
</evidence>
<dbReference type="EMBL" id="QGML01002909">
    <property type="protein sequence ID" value="TVY86952.1"/>
    <property type="molecule type" value="Genomic_DNA"/>
</dbReference>
<feature type="transmembrane region" description="Helical" evidence="2">
    <location>
        <begin position="321"/>
        <end position="341"/>
    </location>
</feature>
<keyword evidence="2" id="KW-1133">Transmembrane helix</keyword>
<organism evidence="3 4">
    <name type="scientific">Lachnellula willkommii</name>
    <dbReference type="NCBI Taxonomy" id="215461"/>
    <lineage>
        <taxon>Eukaryota</taxon>
        <taxon>Fungi</taxon>
        <taxon>Dikarya</taxon>
        <taxon>Ascomycota</taxon>
        <taxon>Pezizomycotina</taxon>
        <taxon>Leotiomycetes</taxon>
        <taxon>Helotiales</taxon>
        <taxon>Lachnaceae</taxon>
        <taxon>Lachnellula</taxon>
    </lineage>
</organism>
<reference evidence="3 4" key="1">
    <citation type="submission" date="2018-05" db="EMBL/GenBank/DDBJ databases">
        <title>Genome sequencing and assembly of the regulated plant pathogen Lachnellula willkommii and related sister species for the development of diagnostic species identification markers.</title>
        <authorList>
            <person name="Giroux E."/>
            <person name="Bilodeau G."/>
        </authorList>
    </citation>
    <scope>NUCLEOTIDE SEQUENCE [LARGE SCALE GENOMIC DNA]</scope>
    <source>
        <strain evidence="3 4">CBS 172.35</strain>
    </source>
</reference>
<dbReference type="Proteomes" id="UP000315522">
    <property type="component" value="Unassembled WGS sequence"/>
</dbReference>
<gene>
    <name evidence="3" type="ORF">LAWI1_G006597</name>
</gene>
<evidence type="ECO:0000313" key="4">
    <source>
        <dbReference type="Proteomes" id="UP000315522"/>
    </source>
</evidence>
<proteinExistence type="predicted"/>